<dbReference type="OrthoDB" id="7363897at2"/>
<accession>A0A1E3VIE1</accession>
<dbReference type="RefSeq" id="WP_069456536.1">
    <property type="nucleotide sequence ID" value="NZ_LYBW01000029.1"/>
</dbReference>
<proteinExistence type="predicted"/>
<reference evidence="2" key="1">
    <citation type="submission" date="2016-05" db="EMBL/GenBank/DDBJ databases">
        <authorList>
            <person name="Li Y."/>
        </authorList>
    </citation>
    <scope>NUCLEOTIDE SEQUENCE [LARGE SCALE GENOMIC DNA]</scope>
    <source>
        <strain evidence="2">YIC4027</strain>
    </source>
</reference>
<comment type="caution">
    <text evidence="1">The sequence shown here is derived from an EMBL/GenBank/DDBJ whole genome shotgun (WGS) entry which is preliminary data.</text>
</comment>
<dbReference type="EMBL" id="LYBW01000029">
    <property type="protein sequence ID" value="ODR93217.1"/>
    <property type="molecule type" value="Genomic_DNA"/>
</dbReference>
<evidence type="ECO:0000313" key="2">
    <source>
        <dbReference type="Proteomes" id="UP000094342"/>
    </source>
</evidence>
<evidence type="ECO:0000313" key="1">
    <source>
        <dbReference type="EMBL" id="ODR93217.1"/>
    </source>
</evidence>
<name>A0A1E3VIE1_9HYPH</name>
<keyword evidence="2" id="KW-1185">Reference proteome</keyword>
<dbReference type="Proteomes" id="UP000094342">
    <property type="component" value="Unassembled WGS sequence"/>
</dbReference>
<gene>
    <name evidence="1" type="ORF">A8M32_00895</name>
</gene>
<dbReference type="AlphaFoldDB" id="A0A1E3VIE1"/>
<protein>
    <submittedName>
        <fullName evidence="1">Uncharacterized protein</fullName>
    </submittedName>
</protein>
<sequence length="69" mass="7903">MEAVTLVLTVCLLSAPERCQEEILRLEDTGSVTQCMFRSVMYIAAWSEQHPALRVKKWHCKLPDIGRTI</sequence>
<organism evidence="1 2">
    <name type="scientific">Sinorhizobium alkalisoli</name>
    <dbReference type="NCBI Taxonomy" id="1752398"/>
    <lineage>
        <taxon>Bacteria</taxon>
        <taxon>Pseudomonadati</taxon>
        <taxon>Pseudomonadota</taxon>
        <taxon>Alphaproteobacteria</taxon>
        <taxon>Hyphomicrobiales</taxon>
        <taxon>Rhizobiaceae</taxon>
        <taxon>Sinorhizobium/Ensifer group</taxon>
        <taxon>Sinorhizobium</taxon>
    </lineage>
</organism>